<feature type="chain" id="PRO_5046579452" description="Alpha/beta-hydrolase" evidence="6">
    <location>
        <begin position="22"/>
        <end position="473"/>
    </location>
</feature>
<evidence type="ECO:0000256" key="5">
    <source>
        <dbReference type="ARBA" id="ARBA00023180"/>
    </source>
</evidence>
<dbReference type="PANTHER" id="PTHR11802:SF453">
    <property type="entry name" value="S1, PUTATIVE-RELATED"/>
    <property type="match status" value="1"/>
</dbReference>
<sequence>MRVLSALSTFASIGLATLANASPFSSPVKRELTSKILPDVKLRFVADSGVCETTPGVHQMSGYIDVGTNMSMWFWFFEARESPETAPFTLWLNGGPGCSSMIGLFQENGPCLVNENLTTTLNPFSWNNLSNMIYIDQPIGTGFSFGTDTVNSTDSAAPFVWTAFQVLFESPEFSKFQKREFIFATESYGGHYGPSFVTFFDEQNAKIQSGEIQGEEINVSALMINNGWYDPLIQNKAYLDFATNAPGYGQLQPDDVLAQMNDSYFRPGGCLDQEQACFDAGNSSASNRICATADDFCIENLFIPAVGDRDSDDLRQNASGPIFPPEFYVSFLRESSVMAAIGAEARYSECPDAPFELFTRTGDDARTLLPQLGDLANSGLKMLIWAGDADINCNWLGGHASVLAMDWFGKEQLANTPFTNMTIDDTPVAAIQNVENFSFARVFQAGHEVPAFQPQVAFEIFRQIINMEQLHSI</sequence>
<keyword evidence="2" id="KW-0121">Carboxypeptidase</keyword>
<evidence type="ECO:0000313" key="8">
    <source>
        <dbReference type="Proteomes" id="UP001498398"/>
    </source>
</evidence>
<evidence type="ECO:0008006" key="9">
    <source>
        <dbReference type="Google" id="ProtNLM"/>
    </source>
</evidence>
<feature type="signal peptide" evidence="6">
    <location>
        <begin position="1"/>
        <end position="21"/>
    </location>
</feature>
<keyword evidence="3" id="KW-0645">Protease</keyword>
<evidence type="ECO:0000256" key="3">
    <source>
        <dbReference type="ARBA" id="ARBA00022670"/>
    </source>
</evidence>
<comment type="similarity">
    <text evidence="1">Belongs to the peptidase S10 family.</text>
</comment>
<evidence type="ECO:0000256" key="1">
    <source>
        <dbReference type="ARBA" id="ARBA00009431"/>
    </source>
</evidence>
<dbReference type="PROSITE" id="PS00560">
    <property type="entry name" value="CARBOXYPEPT_SER_HIS"/>
    <property type="match status" value="1"/>
</dbReference>
<dbReference type="Gene3D" id="1.10.287.410">
    <property type="match status" value="1"/>
</dbReference>
<accession>A0ABR1IWR9</accession>
<gene>
    <name evidence="7" type="ORF">VKT23_016284</name>
</gene>
<keyword evidence="8" id="KW-1185">Reference proteome</keyword>
<dbReference type="Pfam" id="PF00450">
    <property type="entry name" value="Peptidase_S10"/>
    <property type="match status" value="1"/>
</dbReference>
<keyword evidence="4" id="KW-0378">Hydrolase</keyword>
<keyword evidence="5" id="KW-0325">Glycoprotein</keyword>
<dbReference type="InterPro" id="IPR033124">
    <property type="entry name" value="Ser_caboxypep_his_AS"/>
</dbReference>
<keyword evidence="6" id="KW-0732">Signal</keyword>
<dbReference type="Gene3D" id="3.40.50.1820">
    <property type="entry name" value="alpha/beta hydrolase"/>
    <property type="match status" value="1"/>
</dbReference>
<dbReference type="PRINTS" id="PR00724">
    <property type="entry name" value="CRBOXYPTASEC"/>
</dbReference>
<name>A0ABR1IWR9_9AGAR</name>
<dbReference type="InterPro" id="IPR001563">
    <property type="entry name" value="Peptidase_S10"/>
</dbReference>
<comment type="caution">
    <text evidence="7">The sequence shown here is derived from an EMBL/GenBank/DDBJ whole genome shotgun (WGS) entry which is preliminary data.</text>
</comment>
<proteinExistence type="inferred from homology"/>
<dbReference type="EMBL" id="JBANRG010000060">
    <property type="protein sequence ID" value="KAK7442006.1"/>
    <property type="molecule type" value="Genomic_DNA"/>
</dbReference>
<organism evidence="7 8">
    <name type="scientific">Marasmiellus scandens</name>
    <dbReference type="NCBI Taxonomy" id="2682957"/>
    <lineage>
        <taxon>Eukaryota</taxon>
        <taxon>Fungi</taxon>
        <taxon>Dikarya</taxon>
        <taxon>Basidiomycota</taxon>
        <taxon>Agaricomycotina</taxon>
        <taxon>Agaricomycetes</taxon>
        <taxon>Agaricomycetidae</taxon>
        <taxon>Agaricales</taxon>
        <taxon>Marasmiineae</taxon>
        <taxon>Omphalotaceae</taxon>
        <taxon>Marasmiellus</taxon>
    </lineage>
</organism>
<dbReference type="PANTHER" id="PTHR11802">
    <property type="entry name" value="SERINE PROTEASE FAMILY S10 SERINE CARBOXYPEPTIDASE"/>
    <property type="match status" value="1"/>
</dbReference>
<reference evidence="7 8" key="1">
    <citation type="submission" date="2024-01" db="EMBL/GenBank/DDBJ databases">
        <title>A draft genome for the cacao thread blight pathogen Marasmiellus scandens.</title>
        <authorList>
            <person name="Baruah I.K."/>
            <person name="Leung J."/>
            <person name="Bukari Y."/>
            <person name="Amoako-Attah I."/>
            <person name="Meinhardt L.W."/>
            <person name="Bailey B.A."/>
            <person name="Cohen S.P."/>
        </authorList>
    </citation>
    <scope>NUCLEOTIDE SEQUENCE [LARGE SCALE GENOMIC DNA]</scope>
    <source>
        <strain evidence="7 8">GH-19</strain>
    </source>
</reference>
<evidence type="ECO:0000256" key="4">
    <source>
        <dbReference type="ARBA" id="ARBA00022801"/>
    </source>
</evidence>
<dbReference type="SUPFAM" id="SSF53474">
    <property type="entry name" value="alpha/beta-Hydrolases"/>
    <property type="match status" value="1"/>
</dbReference>
<protein>
    <recommendedName>
        <fullName evidence="9">Alpha/beta-hydrolase</fullName>
    </recommendedName>
</protein>
<dbReference type="InterPro" id="IPR029058">
    <property type="entry name" value="AB_hydrolase_fold"/>
</dbReference>
<evidence type="ECO:0000256" key="6">
    <source>
        <dbReference type="SAM" id="SignalP"/>
    </source>
</evidence>
<evidence type="ECO:0000256" key="2">
    <source>
        <dbReference type="ARBA" id="ARBA00022645"/>
    </source>
</evidence>
<dbReference type="Proteomes" id="UP001498398">
    <property type="component" value="Unassembled WGS sequence"/>
</dbReference>
<evidence type="ECO:0000313" key="7">
    <source>
        <dbReference type="EMBL" id="KAK7442006.1"/>
    </source>
</evidence>